<dbReference type="Proteomes" id="UP000310636">
    <property type="component" value="Unassembled WGS sequence"/>
</dbReference>
<dbReference type="SMART" id="SM00448">
    <property type="entry name" value="REC"/>
    <property type="match status" value="1"/>
</dbReference>
<dbReference type="EMBL" id="SSOB01000024">
    <property type="protein sequence ID" value="THF76600.1"/>
    <property type="molecule type" value="Genomic_DNA"/>
</dbReference>
<evidence type="ECO:0000256" key="2">
    <source>
        <dbReference type="SAM" id="Coils"/>
    </source>
</evidence>
<dbReference type="GO" id="GO:0052621">
    <property type="term" value="F:diguanylate cyclase activity"/>
    <property type="evidence" value="ECO:0007669"/>
    <property type="project" value="TreeGrafter"/>
</dbReference>
<protein>
    <submittedName>
        <fullName evidence="5">Diguanylate cyclase</fullName>
    </submittedName>
</protein>
<organism evidence="5 6">
    <name type="scientific">Cohnella fermenti</name>
    <dbReference type="NCBI Taxonomy" id="2565925"/>
    <lineage>
        <taxon>Bacteria</taxon>
        <taxon>Bacillati</taxon>
        <taxon>Bacillota</taxon>
        <taxon>Bacilli</taxon>
        <taxon>Bacillales</taxon>
        <taxon>Paenibacillaceae</taxon>
        <taxon>Cohnella</taxon>
    </lineage>
</organism>
<gene>
    <name evidence="5" type="ORF">E6C55_18800</name>
</gene>
<dbReference type="CDD" id="cd01949">
    <property type="entry name" value="GGDEF"/>
    <property type="match status" value="1"/>
</dbReference>
<dbReference type="NCBIfam" id="TIGR00254">
    <property type="entry name" value="GGDEF"/>
    <property type="match status" value="1"/>
</dbReference>
<dbReference type="AlphaFoldDB" id="A0A4V3WEJ9"/>
<dbReference type="GO" id="GO:0000160">
    <property type="term" value="P:phosphorelay signal transduction system"/>
    <property type="evidence" value="ECO:0007669"/>
    <property type="project" value="InterPro"/>
</dbReference>
<dbReference type="OrthoDB" id="9759607at2"/>
<feature type="domain" description="Response regulatory" evidence="3">
    <location>
        <begin position="8"/>
        <end position="125"/>
    </location>
</feature>
<dbReference type="Gene3D" id="3.30.70.270">
    <property type="match status" value="1"/>
</dbReference>
<evidence type="ECO:0000313" key="6">
    <source>
        <dbReference type="Proteomes" id="UP000310636"/>
    </source>
</evidence>
<reference evidence="5 6" key="1">
    <citation type="submission" date="2019-04" db="EMBL/GenBank/DDBJ databases">
        <title>Cohnella sp. nov. isolated from preserved vegetables.</title>
        <authorList>
            <person name="Lin S.-Y."/>
            <person name="Hung M.-H."/>
            <person name="Young C.-C."/>
        </authorList>
    </citation>
    <scope>NUCLEOTIDE SEQUENCE [LARGE SCALE GENOMIC DNA]</scope>
    <source>
        <strain evidence="5 6">CC-MHH1044</strain>
    </source>
</reference>
<dbReference type="InterPro" id="IPR043128">
    <property type="entry name" value="Rev_trsase/Diguanyl_cyclase"/>
</dbReference>
<dbReference type="PANTHER" id="PTHR45138">
    <property type="entry name" value="REGULATORY COMPONENTS OF SENSORY TRANSDUCTION SYSTEM"/>
    <property type="match status" value="1"/>
</dbReference>
<sequence length="351" mass="39229">MEEKITAKILVVDDRVENLFAMERILAQVDCEVYKARSGNEALSLTLRNDFALILLDVNMPEMDGFELAELLQGNDLTCHIPIIFVTAINKEDRSVFKGYVSGAVDYLLKPVDTDILLSKVKVFLDLNRKKIELEATKARLDREIEQRKAKEAELLHSKLMLEEFVVRLKQASDTDGLTLVANRRCFDETLDKEYLRAKRSNYLSPGASSLSLILLDVDYFKKFNDRYGHLEGDHCLQQVAKTLAEAVGRPGDLVARYGGEEFVIVLPETPGKDALAVAERLRLAIESLGMPHERSDVRPYVTISLGVAAILPSEETSARSLIEAADQALYLAKSGGRNRVHASFKETAES</sequence>
<dbReference type="GO" id="GO:0043709">
    <property type="term" value="P:cell adhesion involved in single-species biofilm formation"/>
    <property type="evidence" value="ECO:0007669"/>
    <property type="project" value="TreeGrafter"/>
</dbReference>
<accession>A0A4V3WEJ9</accession>
<keyword evidence="1" id="KW-0597">Phosphoprotein</keyword>
<comment type="caution">
    <text evidence="5">The sequence shown here is derived from an EMBL/GenBank/DDBJ whole genome shotgun (WGS) entry which is preliminary data.</text>
</comment>
<dbReference type="InterPro" id="IPR001789">
    <property type="entry name" value="Sig_transdc_resp-reg_receiver"/>
</dbReference>
<feature type="coiled-coil region" evidence="2">
    <location>
        <begin position="124"/>
        <end position="154"/>
    </location>
</feature>
<dbReference type="GO" id="GO:1902201">
    <property type="term" value="P:negative regulation of bacterial-type flagellum-dependent cell motility"/>
    <property type="evidence" value="ECO:0007669"/>
    <property type="project" value="TreeGrafter"/>
</dbReference>
<dbReference type="PROSITE" id="PS50110">
    <property type="entry name" value="RESPONSE_REGULATORY"/>
    <property type="match status" value="1"/>
</dbReference>
<dbReference type="SUPFAM" id="SSF55073">
    <property type="entry name" value="Nucleotide cyclase"/>
    <property type="match status" value="1"/>
</dbReference>
<evidence type="ECO:0000313" key="5">
    <source>
        <dbReference type="EMBL" id="THF76600.1"/>
    </source>
</evidence>
<dbReference type="SMART" id="SM00267">
    <property type="entry name" value="GGDEF"/>
    <property type="match status" value="1"/>
</dbReference>
<dbReference type="InterPro" id="IPR050469">
    <property type="entry name" value="Diguanylate_Cyclase"/>
</dbReference>
<dbReference type="Pfam" id="PF00990">
    <property type="entry name" value="GGDEF"/>
    <property type="match status" value="1"/>
</dbReference>
<dbReference type="PANTHER" id="PTHR45138:SF9">
    <property type="entry name" value="DIGUANYLATE CYCLASE DGCM-RELATED"/>
    <property type="match status" value="1"/>
</dbReference>
<evidence type="ECO:0000259" key="4">
    <source>
        <dbReference type="PROSITE" id="PS50887"/>
    </source>
</evidence>
<dbReference type="FunFam" id="3.30.70.270:FF:000001">
    <property type="entry name" value="Diguanylate cyclase domain protein"/>
    <property type="match status" value="1"/>
</dbReference>
<dbReference type="Pfam" id="PF00072">
    <property type="entry name" value="Response_reg"/>
    <property type="match status" value="1"/>
</dbReference>
<keyword evidence="6" id="KW-1185">Reference proteome</keyword>
<dbReference type="PROSITE" id="PS50887">
    <property type="entry name" value="GGDEF"/>
    <property type="match status" value="1"/>
</dbReference>
<dbReference type="InterPro" id="IPR011006">
    <property type="entry name" value="CheY-like_superfamily"/>
</dbReference>
<evidence type="ECO:0000256" key="1">
    <source>
        <dbReference type="PROSITE-ProRule" id="PRU00169"/>
    </source>
</evidence>
<dbReference type="Gene3D" id="3.40.50.2300">
    <property type="match status" value="1"/>
</dbReference>
<dbReference type="InterPro" id="IPR000160">
    <property type="entry name" value="GGDEF_dom"/>
</dbReference>
<evidence type="ECO:0000259" key="3">
    <source>
        <dbReference type="PROSITE" id="PS50110"/>
    </source>
</evidence>
<dbReference type="GO" id="GO:0005886">
    <property type="term" value="C:plasma membrane"/>
    <property type="evidence" value="ECO:0007669"/>
    <property type="project" value="TreeGrafter"/>
</dbReference>
<dbReference type="InterPro" id="IPR029787">
    <property type="entry name" value="Nucleotide_cyclase"/>
</dbReference>
<dbReference type="SUPFAM" id="SSF52172">
    <property type="entry name" value="CheY-like"/>
    <property type="match status" value="1"/>
</dbReference>
<feature type="modified residue" description="4-aspartylphosphate" evidence="1">
    <location>
        <position position="57"/>
    </location>
</feature>
<name>A0A4V3WEJ9_9BACL</name>
<keyword evidence="2" id="KW-0175">Coiled coil</keyword>
<proteinExistence type="predicted"/>
<feature type="domain" description="GGDEF" evidence="4">
    <location>
        <begin position="209"/>
        <end position="346"/>
    </location>
</feature>